<feature type="transmembrane region" description="Helical" evidence="10">
    <location>
        <begin position="124"/>
        <end position="148"/>
    </location>
</feature>
<feature type="transmembrane region" description="Helical" evidence="10">
    <location>
        <begin position="48"/>
        <end position="70"/>
    </location>
</feature>
<protein>
    <recommendedName>
        <fullName evidence="8">Protein p34</fullName>
    </recommendedName>
</protein>
<feature type="domain" description="Cation efflux protein transmembrane" evidence="11">
    <location>
        <begin position="26"/>
        <end position="217"/>
    </location>
</feature>
<dbReference type="InterPro" id="IPR050291">
    <property type="entry name" value="CDF_Transporter"/>
</dbReference>
<evidence type="ECO:0000259" key="11">
    <source>
        <dbReference type="Pfam" id="PF01545"/>
    </source>
</evidence>
<dbReference type="FunFam" id="3.30.70.1350:FF:000002">
    <property type="entry name" value="Ferrous-iron efflux pump FieF"/>
    <property type="match status" value="1"/>
</dbReference>
<dbReference type="Pfam" id="PF16916">
    <property type="entry name" value="ZT_dimer"/>
    <property type="match status" value="1"/>
</dbReference>
<dbReference type="GO" id="GO:0015086">
    <property type="term" value="F:cadmium ion transmembrane transporter activity"/>
    <property type="evidence" value="ECO:0007669"/>
    <property type="project" value="TreeGrafter"/>
</dbReference>
<reference evidence="13" key="1">
    <citation type="submission" date="2021-04" db="EMBL/GenBank/DDBJ databases">
        <authorList>
            <person name="Zhang D.-C."/>
        </authorList>
    </citation>
    <scope>NUCLEOTIDE SEQUENCE</scope>
    <source>
        <strain evidence="13">CGMCC 1.15697</strain>
    </source>
</reference>
<dbReference type="SUPFAM" id="SSF160240">
    <property type="entry name" value="Cation efflux protein cytoplasmic domain-like"/>
    <property type="match status" value="1"/>
</dbReference>
<evidence type="ECO:0000256" key="2">
    <source>
        <dbReference type="ARBA" id="ARBA00008114"/>
    </source>
</evidence>
<dbReference type="Gene3D" id="1.20.1510.10">
    <property type="entry name" value="Cation efflux protein transmembrane domain"/>
    <property type="match status" value="1"/>
</dbReference>
<dbReference type="Gene3D" id="3.30.70.1350">
    <property type="entry name" value="Cation efflux protein, cytoplasmic domain"/>
    <property type="match status" value="1"/>
</dbReference>
<gene>
    <name evidence="13" type="ORF">KAJ83_07330</name>
</gene>
<dbReference type="GO" id="GO:0005886">
    <property type="term" value="C:plasma membrane"/>
    <property type="evidence" value="ECO:0007669"/>
    <property type="project" value="UniProtKB-SubCell"/>
</dbReference>
<evidence type="ECO:0000256" key="10">
    <source>
        <dbReference type="SAM" id="Phobius"/>
    </source>
</evidence>
<organism evidence="13 14">
    <name type="scientific">Marivibrio halodurans</name>
    <dbReference type="NCBI Taxonomy" id="2039722"/>
    <lineage>
        <taxon>Bacteria</taxon>
        <taxon>Pseudomonadati</taxon>
        <taxon>Pseudomonadota</taxon>
        <taxon>Alphaproteobacteria</taxon>
        <taxon>Rhodospirillales</taxon>
        <taxon>Rhodospirillaceae</taxon>
        <taxon>Marivibrio</taxon>
    </lineage>
</organism>
<keyword evidence="7 10" id="KW-0472">Membrane</keyword>
<evidence type="ECO:0000313" key="13">
    <source>
        <dbReference type="EMBL" id="MBP5856815.1"/>
    </source>
</evidence>
<evidence type="ECO:0000256" key="1">
    <source>
        <dbReference type="ARBA" id="ARBA00004651"/>
    </source>
</evidence>
<keyword evidence="3" id="KW-0813">Transport</keyword>
<feature type="region of interest" description="Disordered" evidence="9">
    <location>
        <begin position="296"/>
        <end position="334"/>
    </location>
</feature>
<dbReference type="InterPro" id="IPR002524">
    <property type="entry name" value="Cation_efflux"/>
</dbReference>
<comment type="subcellular location">
    <subcellularLocation>
        <location evidence="1">Cell membrane</location>
        <topology evidence="1">Multi-pass membrane protein</topology>
    </subcellularLocation>
</comment>
<evidence type="ECO:0000256" key="3">
    <source>
        <dbReference type="ARBA" id="ARBA00022448"/>
    </source>
</evidence>
<dbReference type="PANTHER" id="PTHR43840:SF41">
    <property type="entry name" value="CATION-EFFLUX PUMP FIEF"/>
    <property type="match status" value="1"/>
</dbReference>
<evidence type="ECO:0000256" key="4">
    <source>
        <dbReference type="ARBA" id="ARBA00022475"/>
    </source>
</evidence>
<dbReference type="GO" id="GO:0015341">
    <property type="term" value="F:zinc efflux antiporter activity"/>
    <property type="evidence" value="ECO:0007669"/>
    <property type="project" value="TreeGrafter"/>
</dbReference>
<dbReference type="PANTHER" id="PTHR43840">
    <property type="entry name" value="MITOCHONDRIAL METAL TRANSPORTER 1-RELATED"/>
    <property type="match status" value="1"/>
</dbReference>
<comment type="caution">
    <text evidence="13">The sequence shown here is derived from an EMBL/GenBank/DDBJ whole genome shotgun (WGS) entry which is preliminary data.</text>
</comment>
<proteinExistence type="inferred from homology"/>
<comment type="similarity">
    <text evidence="2">Belongs to the cation diffusion facilitator (CDF) transporter (TC 2.A.4) family.</text>
</comment>
<dbReference type="AlphaFoldDB" id="A0A8J7V1Y2"/>
<evidence type="ECO:0000256" key="9">
    <source>
        <dbReference type="SAM" id="MobiDB-lite"/>
    </source>
</evidence>
<evidence type="ECO:0000256" key="6">
    <source>
        <dbReference type="ARBA" id="ARBA00022989"/>
    </source>
</evidence>
<evidence type="ECO:0000259" key="12">
    <source>
        <dbReference type="Pfam" id="PF16916"/>
    </source>
</evidence>
<evidence type="ECO:0000256" key="7">
    <source>
        <dbReference type="ARBA" id="ARBA00023136"/>
    </source>
</evidence>
<dbReference type="Proteomes" id="UP000672602">
    <property type="component" value="Unassembled WGS sequence"/>
</dbReference>
<dbReference type="InterPro" id="IPR027470">
    <property type="entry name" value="Cation_efflux_CTD"/>
</dbReference>
<dbReference type="InterPro" id="IPR036837">
    <property type="entry name" value="Cation_efflux_CTD_sf"/>
</dbReference>
<feature type="transmembrane region" description="Helical" evidence="10">
    <location>
        <begin position="168"/>
        <end position="186"/>
    </location>
</feature>
<sequence>MVDPIKRLRGLRGRRDRLMRWATYASTGTALTLALIKTGAWFQTGSVAMLASLIDSLLDSFASLITLIAVRHAQEPADEEHRFGHGKAEPLAAMAQSGFIAGSAVLLFIEAVDRLITPQAVSQTTLGIGVMGLSIGATIGLVAFQTYVLRRSDSVAVKADSIHYKADLLANLGVIAALILSGYLDIGLVDPLFGMAIAGYIAKSAWDIGADAFQMLMDHELPEEDRERIKRIALGYSGVLGVHDLRTRRSGPDIFIQMHLDLNGALSLNRAHAIADAVEKGVMEHFPGAEVLVHEDPVTPKVVPDSSEASQRDRAGLRAGPPTPAGKTPQSEDE</sequence>
<keyword evidence="14" id="KW-1185">Reference proteome</keyword>
<dbReference type="NCBIfam" id="TIGR01297">
    <property type="entry name" value="CDF"/>
    <property type="match status" value="1"/>
</dbReference>
<dbReference type="InterPro" id="IPR027469">
    <property type="entry name" value="Cation_efflux_TMD_sf"/>
</dbReference>
<keyword evidence="4" id="KW-1003">Cell membrane</keyword>
<evidence type="ECO:0000256" key="5">
    <source>
        <dbReference type="ARBA" id="ARBA00022692"/>
    </source>
</evidence>
<keyword evidence="6 10" id="KW-1133">Transmembrane helix</keyword>
<dbReference type="InterPro" id="IPR058533">
    <property type="entry name" value="Cation_efflux_TM"/>
</dbReference>
<feature type="domain" description="Cation efflux protein cytoplasmic" evidence="12">
    <location>
        <begin position="221"/>
        <end position="297"/>
    </location>
</feature>
<dbReference type="EMBL" id="JAGMWN010000003">
    <property type="protein sequence ID" value="MBP5856815.1"/>
    <property type="molecule type" value="Genomic_DNA"/>
</dbReference>
<evidence type="ECO:0000256" key="8">
    <source>
        <dbReference type="ARBA" id="ARBA00068882"/>
    </source>
</evidence>
<name>A0A8J7V1Y2_9PROT</name>
<dbReference type="SUPFAM" id="SSF161111">
    <property type="entry name" value="Cation efflux protein transmembrane domain-like"/>
    <property type="match status" value="1"/>
</dbReference>
<evidence type="ECO:0000313" key="14">
    <source>
        <dbReference type="Proteomes" id="UP000672602"/>
    </source>
</evidence>
<accession>A0A8J7V1Y2</accession>
<keyword evidence="5 10" id="KW-0812">Transmembrane</keyword>
<dbReference type="GO" id="GO:0006882">
    <property type="term" value="P:intracellular zinc ion homeostasis"/>
    <property type="evidence" value="ECO:0007669"/>
    <property type="project" value="TreeGrafter"/>
</dbReference>
<dbReference type="Pfam" id="PF01545">
    <property type="entry name" value="Cation_efflux"/>
    <property type="match status" value="1"/>
</dbReference>
<dbReference type="GO" id="GO:0015093">
    <property type="term" value="F:ferrous iron transmembrane transporter activity"/>
    <property type="evidence" value="ECO:0007669"/>
    <property type="project" value="TreeGrafter"/>
</dbReference>
<feature type="transmembrane region" description="Helical" evidence="10">
    <location>
        <begin position="21"/>
        <end position="42"/>
    </location>
</feature>
<feature type="transmembrane region" description="Helical" evidence="10">
    <location>
        <begin position="91"/>
        <end position="112"/>
    </location>
</feature>